<dbReference type="Gene3D" id="3.30.200.20">
    <property type="entry name" value="Phosphorylase Kinase, domain 1"/>
    <property type="match status" value="2"/>
</dbReference>
<evidence type="ECO:0000256" key="13">
    <source>
        <dbReference type="ARBA" id="ARBA00023157"/>
    </source>
</evidence>
<dbReference type="SUPFAM" id="SSF51110">
    <property type="entry name" value="alpha-D-mannose-specific plant lectins"/>
    <property type="match status" value="2"/>
</dbReference>
<dbReference type="EMBL" id="EQ974221">
    <property type="protein sequence ID" value="EEF31749.1"/>
    <property type="molecule type" value="Genomic_DNA"/>
</dbReference>
<dbReference type="GO" id="GO:0007165">
    <property type="term" value="P:signal transduction"/>
    <property type="evidence" value="ECO:0000318"/>
    <property type="project" value="GO_Central"/>
</dbReference>
<dbReference type="InterPro" id="IPR008271">
    <property type="entry name" value="Ser/Thr_kinase_AS"/>
</dbReference>
<dbReference type="eggNOG" id="ENOG502QSMT">
    <property type="taxonomic scope" value="Eukaryota"/>
</dbReference>
<evidence type="ECO:0000256" key="8">
    <source>
        <dbReference type="ARBA" id="ARBA00022741"/>
    </source>
</evidence>
<dbReference type="PANTHER" id="PTHR27002:SF808">
    <property type="entry name" value="NON-SPECIFIC SERINE_THREONINE PROTEIN KINASE"/>
    <property type="match status" value="1"/>
</dbReference>
<dbReference type="Gene3D" id="2.90.10.30">
    <property type="match status" value="1"/>
</dbReference>
<reference evidence="25" key="1">
    <citation type="journal article" date="2010" name="Nat. Biotechnol.">
        <title>Draft genome sequence of the oilseed species Ricinus communis.</title>
        <authorList>
            <person name="Chan A.P."/>
            <person name="Crabtree J."/>
            <person name="Zhao Q."/>
            <person name="Lorenzi H."/>
            <person name="Orvis J."/>
            <person name="Puiu D."/>
            <person name="Melake-Berhan A."/>
            <person name="Jones K.M."/>
            <person name="Redman J."/>
            <person name="Chen G."/>
            <person name="Cahoon E.B."/>
            <person name="Gedil M."/>
            <person name="Stanke M."/>
            <person name="Haas B.J."/>
            <person name="Wortman J.R."/>
            <person name="Fraser-Liggett C.M."/>
            <person name="Ravel J."/>
            <person name="Rabinowicz P.D."/>
        </authorList>
    </citation>
    <scope>NUCLEOTIDE SEQUENCE [LARGE SCALE GENOMIC DNA]</scope>
    <source>
        <strain evidence="25">cv. Hale</strain>
    </source>
</reference>
<dbReference type="Pfam" id="PF07714">
    <property type="entry name" value="PK_Tyr_Ser-Thr"/>
    <property type="match status" value="2"/>
</dbReference>
<dbReference type="EC" id="2.7.11.1" evidence="2"/>
<dbReference type="PROSITE" id="PS50948">
    <property type="entry name" value="PAN"/>
    <property type="match status" value="2"/>
</dbReference>
<dbReference type="GO" id="GO:0005886">
    <property type="term" value="C:plasma membrane"/>
    <property type="evidence" value="ECO:0000318"/>
    <property type="project" value="GO_Central"/>
</dbReference>
<dbReference type="CDD" id="cd01098">
    <property type="entry name" value="PAN_AP_plant"/>
    <property type="match status" value="2"/>
</dbReference>
<evidence type="ECO:0000256" key="18">
    <source>
        <dbReference type="PROSITE-ProRule" id="PRU10141"/>
    </source>
</evidence>
<dbReference type="InParanoid" id="B9SXC2"/>
<evidence type="ECO:0000259" key="22">
    <source>
        <dbReference type="PROSITE" id="PS50927"/>
    </source>
</evidence>
<gene>
    <name evidence="24" type="ORF">RCOM_0782900</name>
</gene>
<dbReference type="GO" id="GO:0048544">
    <property type="term" value="P:recognition of pollen"/>
    <property type="evidence" value="ECO:0007669"/>
    <property type="project" value="InterPro"/>
</dbReference>
<feature type="domain" description="Bulb-type lectin" evidence="22">
    <location>
        <begin position="708"/>
        <end position="829"/>
    </location>
</feature>
<dbReference type="FunFam" id="1.10.510.10:FF:000060">
    <property type="entry name" value="G-type lectin S-receptor-like serine/threonine-protein kinase"/>
    <property type="match status" value="2"/>
</dbReference>
<dbReference type="GO" id="GO:0005524">
    <property type="term" value="F:ATP binding"/>
    <property type="evidence" value="ECO:0007669"/>
    <property type="project" value="UniProtKB-UniRule"/>
</dbReference>
<dbReference type="FunFam" id="2.90.10.10:FF:000029">
    <property type="entry name" value="G-type lectin S-receptor-like serine/threonine-protein kinase"/>
    <property type="match status" value="1"/>
</dbReference>
<evidence type="ECO:0000259" key="20">
    <source>
        <dbReference type="PROSITE" id="PS50011"/>
    </source>
</evidence>
<dbReference type="PANTHER" id="PTHR27002">
    <property type="entry name" value="RECEPTOR-LIKE SERINE/THREONINE-PROTEIN KINASE SD1-8"/>
    <property type="match status" value="1"/>
</dbReference>
<evidence type="ECO:0000256" key="12">
    <source>
        <dbReference type="ARBA" id="ARBA00023136"/>
    </source>
</evidence>
<feature type="domain" description="Protein kinase" evidence="20">
    <location>
        <begin position="319"/>
        <end position="634"/>
    </location>
</feature>
<dbReference type="InterPro" id="IPR000858">
    <property type="entry name" value="S_locus_glycoprot_dom"/>
</dbReference>
<keyword evidence="7" id="KW-0732">Signal</keyword>
<dbReference type="SUPFAM" id="SSF56112">
    <property type="entry name" value="Protein kinase-like (PK-like)"/>
    <property type="match status" value="2"/>
</dbReference>
<feature type="binding site" evidence="18">
    <location>
        <position position="1228"/>
    </location>
    <ligand>
        <name>ATP</name>
        <dbReference type="ChEBI" id="CHEBI:30616"/>
    </ligand>
</feature>
<evidence type="ECO:0000256" key="17">
    <source>
        <dbReference type="PROSITE-ProRule" id="PRU00076"/>
    </source>
</evidence>
<evidence type="ECO:0000256" key="15">
    <source>
        <dbReference type="ARBA" id="ARBA00047899"/>
    </source>
</evidence>
<feature type="domain" description="Apple" evidence="23">
    <location>
        <begin position="1018"/>
        <end position="1101"/>
    </location>
</feature>
<evidence type="ECO:0000313" key="25">
    <source>
        <dbReference type="Proteomes" id="UP000008311"/>
    </source>
</evidence>
<dbReference type="InterPro" id="IPR021820">
    <property type="entry name" value="S-locus_recpt_kinase_C"/>
</dbReference>
<keyword evidence="14" id="KW-0325">Glycoprotein</keyword>
<feature type="transmembrane region" description="Helical" evidence="19">
    <location>
        <begin position="1121"/>
        <end position="1141"/>
    </location>
</feature>
<evidence type="ECO:0000256" key="10">
    <source>
        <dbReference type="ARBA" id="ARBA00022840"/>
    </source>
</evidence>
<dbReference type="InterPro" id="IPR001480">
    <property type="entry name" value="Bulb-type_lectin_dom"/>
</dbReference>
<evidence type="ECO:0000256" key="2">
    <source>
        <dbReference type="ARBA" id="ARBA00012513"/>
    </source>
</evidence>
<dbReference type="FunFam" id="3.30.200.20:FF:000195">
    <property type="entry name" value="G-type lectin S-receptor-like serine/threonine-protein kinase"/>
    <property type="match status" value="1"/>
</dbReference>
<sequence length="1517" mass="171398">MGNLVLYGEDSDPVWSTNASVETTGNLAQLLDSGNLVLVQRNKDKSILWQSFDHPTDTLLPGMKIGVNRKTGQNWMLKSWRSENDPGIGNYSQRVNTNGSPQIFQYNGTAHYWRSSPWPWRVFPEVYYCNFVSNRDEIYYECSFHNTSVISRRVLDHSGILKWLIWQENDGQWKEFLSLSRDRCYNYGRCGAYGKCDSNTVTRYECTCLPGYEPKSPRNWNLWDGKDGCVRKRKGTSSVCGHGEGFIKVENLKLPDASAAVWVDMTMSHTDCEQECKRNCACSAYSTIFIAGNGSGCLAWYGELIDTMTYSPAGGYDLYVRVDALELGNFLEMKGILIVSVASVWFVIIIFIYCWLKTKKEKRKMKRRLFDPINGSNYYRGTMAAADELEGGSRSHQDLLQHRNLVKLLGCCVERNEQMLIYEYLANKSLDTFLFDERKRSLISWETRFNIIVGIARGILYLHQDSRLTIIHRDLKSSNILLDADMNPKISDFGMARLFKSDELQDQTNRIVGTYGYMSPEYAVFGKYSVKSDIFSFGIILLEIISGKKTNGFTQKDASLNLIGQVWELWKEERALEIVDSSLTGSCNSDEVLRCIQVGLLCVQEDAMDRPAMLEVVLMLKSDSSLPSPKQPAFIFRASSSNTNSAGGNGGSCSINGVTITAVSTRNDFVSINKNCFFKASGLIVMETKTWFSFLLILVRSIVRTASNDTISINQILKDGDLLISKEENFAFGFFGPGSSSYRYLGIWFHKIPGQTVVWVANRNNPINGSSGFLSINQQGNLVLFGENSDPVWSTNVSVEITGNTAQLLDSGNLVLVQRNKDKSILWQSFDHPTDTLLPGMKIGVNRKTGQNWMLKSWRSENDPGIGNFFYRLNPNGSPQIFLYNDTTRYWRSNPWPWRINLEVYYCSFINNQDEICYNCSLRNTSVISRQQLDHLGIMRWLVWQENDDQWKEFLSLPRDRCDDYGRCGGYGKCDSNTVTRYECACLPGYEPKSPRNWNLWDGRDGCVRKRKESSSVCGHGEGFIKVESVKLPDASAAVWVDMSTSHIDCEQQCKRNCACSAYSTIFIAGNGSGCLAWYGELIDTKTYPPDVGYDLYVRVDALELADSARRSSSSIETKRILIVSVASVWFIIILIIYCWLKKKKKKRNWNTIVLDHPINGSNYYRGTMAAADELEGGSRSHQDLVLFKLSTILVATDNFSPVNKIGQGGFGTVYKGQLSNGKEIAIKRMSKTSMQGIEELKNEVMLIAKLQHRNLVKLLGCCVERNEQMLIYEYLANKSLDTFLFDERKRSLISWETRFNIIVGIARGILYLHQDSRLTIIHRDLKSSNILLDADMNPKISDFGMARLFKSDELQDQTNRIVGTYGYMSPEYAVFGKYSVKSDIFSFGIILLEIISGKKTNGFNQKDASLNLIGQVWELWKEERALEIVDSSLTGSCNSDEVLRCIQVGLLCVQEDAVDRPIMSEVVLMLKSDSSLPSPKQPAFIFRASSSNTISPGGNEGSCSINDVTITAVLTR</sequence>
<dbReference type="Gene3D" id="2.90.10.10">
    <property type="entry name" value="Bulb-type lectin domain"/>
    <property type="match status" value="1"/>
</dbReference>
<dbReference type="InterPro" id="IPR003609">
    <property type="entry name" value="Pan_app"/>
</dbReference>
<protein>
    <recommendedName>
        <fullName evidence="2">non-specific serine/threonine protein kinase</fullName>
        <ecNumber evidence="2">2.7.11.1</ecNumber>
    </recommendedName>
</protein>
<comment type="subcellular location">
    <subcellularLocation>
        <location evidence="1">Cell membrane</location>
        <topology evidence="1">Single-pass type I membrane protein</topology>
    </subcellularLocation>
</comment>
<evidence type="ECO:0000256" key="7">
    <source>
        <dbReference type="ARBA" id="ARBA00022729"/>
    </source>
</evidence>
<evidence type="ECO:0000256" key="19">
    <source>
        <dbReference type="SAM" id="Phobius"/>
    </source>
</evidence>
<keyword evidence="11 19" id="KW-1133">Transmembrane helix</keyword>
<feature type="transmembrane region" description="Helical" evidence="19">
    <location>
        <begin position="335"/>
        <end position="356"/>
    </location>
</feature>
<dbReference type="PROSITE" id="PS00108">
    <property type="entry name" value="PROTEIN_KINASE_ST"/>
    <property type="match status" value="2"/>
</dbReference>
<keyword evidence="5 24" id="KW-0808">Transferase</keyword>
<keyword evidence="9 24" id="KW-0418">Kinase</keyword>
<feature type="domain" description="EGF-like" evidence="21">
    <location>
        <begin position="180"/>
        <end position="218"/>
    </location>
</feature>
<evidence type="ECO:0000256" key="16">
    <source>
        <dbReference type="ARBA" id="ARBA00048679"/>
    </source>
</evidence>
<dbReference type="InterPro" id="IPR036426">
    <property type="entry name" value="Bulb-type_lectin_dom_sf"/>
</dbReference>
<dbReference type="PROSITE" id="PS50026">
    <property type="entry name" value="EGF_3"/>
    <property type="match status" value="2"/>
</dbReference>
<dbReference type="Pfam" id="PF08276">
    <property type="entry name" value="PAN_2"/>
    <property type="match status" value="2"/>
</dbReference>
<dbReference type="InterPro" id="IPR000742">
    <property type="entry name" value="EGF"/>
</dbReference>
<dbReference type="SMART" id="SM00108">
    <property type="entry name" value="B_lectin"/>
    <property type="match status" value="1"/>
</dbReference>
<organism evidence="24 25">
    <name type="scientific">Ricinus communis</name>
    <name type="common">Castor bean</name>
    <dbReference type="NCBI Taxonomy" id="3988"/>
    <lineage>
        <taxon>Eukaryota</taxon>
        <taxon>Viridiplantae</taxon>
        <taxon>Streptophyta</taxon>
        <taxon>Embryophyta</taxon>
        <taxon>Tracheophyta</taxon>
        <taxon>Spermatophyta</taxon>
        <taxon>Magnoliopsida</taxon>
        <taxon>eudicotyledons</taxon>
        <taxon>Gunneridae</taxon>
        <taxon>Pentapetalae</taxon>
        <taxon>rosids</taxon>
        <taxon>fabids</taxon>
        <taxon>Malpighiales</taxon>
        <taxon>Euphorbiaceae</taxon>
        <taxon>Acalyphoideae</taxon>
        <taxon>Acalypheae</taxon>
        <taxon>Ricinus</taxon>
    </lineage>
</organism>
<evidence type="ECO:0000256" key="4">
    <source>
        <dbReference type="ARBA" id="ARBA00022527"/>
    </source>
</evidence>
<keyword evidence="12 19" id="KW-0472">Membrane</keyword>
<keyword evidence="6 19" id="KW-0812">Transmembrane</keyword>
<dbReference type="CDD" id="cd14066">
    <property type="entry name" value="STKc_IRAK"/>
    <property type="match status" value="1"/>
</dbReference>
<dbReference type="InterPro" id="IPR001245">
    <property type="entry name" value="Ser-Thr/Tyr_kinase_cat_dom"/>
</dbReference>
<dbReference type="GO" id="GO:0006955">
    <property type="term" value="P:immune response"/>
    <property type="evidence" value="ECO:0000318"/>
    <property type="project" value="GO_Central"/>
</dbReference>
<dbReference type="CDD" id="cd00028">
    <property type="entry name" value="B_lectin"/>
    <property type="match status" value="1"/>
</dbReference>
<dbReference type="InterPro" id="IPR000719">
    <property type="entry name" value="Prot_kinase_dom"/>
</dbReference>
<dbReference type="Proteomes" id="UP000008311">
    <property type="component" value="Unassembled WGS sequence"/>
</dbReference>
<comment type="catalytic activity">
    <reaction evidence="16">
        <text>L-seryl-[protein] + ATP = O-phospho-L-seryl-[protein] + ADP + H(+)</text>
        <dbReference type="Rhea" id="RHEA:17989"/>
        <dbReference type="Rhea" id="RHEA-COMP:9863"/>
        <dbReference type="Rhea" id="RHEA-COMP:11604"/>
        <dbReference type="ChEBI" id="CHEBI:15378"/>
        <dbReference type="ChEBI" id="CHEBI:29999"/>
        <dbReference type="ChEBI" id="CHEBI:30616"/>
        <dbReference type="ChEBI" id="CHEBI:83421"/>
        <dbReference type="ChEBI" id="CHEBI:456216"/>
        <dbReference type="EC" id="2.7.11.1"/>
    </reaction>
</comment>
<evidence type="ECO:0000256" key="11">
    <source>
        <dbReference type="ARBA" id="ARBA00022989"/>
    </source>
</evidence>
<dbReference type="InterPro" id="IPR011009">
    <property type="entry name" value="Kinase-like_dom_sf"/>
</dbReference>
<dbReference type="PROSITE" id="PS50011">
    <property type="entry name" value="PROTEIN_KINASE_DOM"/>
    <property type="match status" value="2"/>
</dbReference>
<dbReference type="GO" id="GO:0004674">
    <property type="term" value="F:protein serine/threonine kinase activity"/>
    <property type="evidence" value="ECO:0000318"/>
    <property type="project" value="GO_Central"/>
</dbReference>
<evidence type="ECO:0000256" key="5">
    <source>
        <dbReference type="ARBA" id="ARBA00022679"/>
    </source>
</evidence>
<evidence type="ECO:0000259" key="23">
    <source>
        <dbReference type="PROSITE" id="PS50948"/>
    </source>
</evidence>
<dbReference type="SMART" id="SM00220">
    <property type="entry name" value="S_TKc"/>
    <property type="match status" value="2"/>
</dbReference>
<evidence type="ECO:0000256" key="3">
    <source>
        <dbReference type="ARBA" id="ARBA00022475"/>
    </source>
</evidence>
<keyword evidence="10 18" id="KW-0067">ATP-binding</keyword>
<keyword evidence="17" id="KW-0245">EGF-like domain</keyword>
<name>B9SXC2_RICCO</name>
<evidence type="ECO:0000256" key="14">
    <source>
        <dbReference type="ARBA" id="ARBA00023180"/>
    </source>
</evidence>
<dbReference type="SMART" id="SM00473">
    <property type="entry name" value="PAN_AP"/>
    <property type="match status" value="2"/>
</dbReference>
<comment type="catalytic activity">
    <reaction evidence="15">
        <text>L-threonyl-[protein] + ATP = O-phospho-L-threonyl-[protein] + ADP + H(+)</text>
        <dbReference type="Rhea" id="RHEA:46608"/>
        <dbReference type="Rhea" id="RHEA-COMP:11060"/>
        <dbReference type="Rhea" id="RHEA-COMP:11605"/>
        <dbReference type="ChEBI" id="CHEBI:15378"/>
        <dbReference type="ChEBI" id="CHEBI:30013"/>
        <dbReference type="ChEBI" id="CHEBI:30616"/>
        <dbReference type="ChEBI" id="CHEBI:61977"/>
        <dbReference type="ChEBI" id="CHEBI:456216"/>
        <dbReference type="EC" id="2.7.11.1"/>
    </reaction>
</comment>
<dbReference type="PROSITE" id="PS00107">
    <property type="entry name" value="PROTEIN_KINASE_ATP"/>
    <property type="match status" value="1"/>
</dbReference>
<evidence type="ECO:0000313" key="24">
    <source>
        <dbReference type="EMBL" id="EEF31749.1"/>
    </source>
</evidence>
<dbReference type="FunCoup" id="B9SXC2">
    <property type="interactions" value="116"/>
</dbReference>
<keyword evidence="8 18" id="KW-0547">Nucleotide-binding</keyword>
<evidence type="ECO:0000256" key="9">
    <source>
        <dbReference type="ARBA" id="ARBA00022777"/>
    </source>
</evidence>
<dbReference type="PROSITE" id="PS50927">
    <property type="entry name" value="BULB_LECTIN"/>
    <property type="match status" value="2"/>
</dbReference>
<keyword evidence="3" id="KW-1003">Cell membrane</keyword>
<feature type="domain" description="Apple" evidence="23">
    <location>
        <begin position="240"/>
        <end position="323"/>
    </location>
</feature>
<evidence type="ECO:0000256" key="6">
    <source>
        <dbReference type="ARBA" id="ARBA00022692"/>
    </source>
</evidence>
<feature type="domain" description="Bulb-type lectin" evidence="22">
    <location>
        <begin position="1"/>
        <end position="51"/>
    </location>
</feature>
<evidence type="ECO:0000256" key="1">
    <source>
        <dbReference type="ARBA" id="ARBA00004251"/>
    </source>
</evidence>
<feature type="domain" description="Protein kinase" evidence="20">
    <location>
        <begin position="1200"/>
        <end position="1485"/>
    </location>
</feature>
<keyword evidence="25" id="KW-1185">Reference proteome</keyword>
<dbReference type="InterPro" id="IPR017441">
    <property type="entry name" value="Protein_kinase_ATP_BS"/>
</dbReference>
<dbReference type="CDD" id="cd00054">
    <property type="entry name" value="EGF_CA"/>
    <property type="match status" value="2"/>
</dbReference>
<dbReference type="Pfam" id="PF00954">
    <property type="entry name" value="S_locus_glycop"/>
    <property type="match status" value="2"/>
</dbReference>
<dbReference type="Pfam" id="PF01453">
    <property type="entry name" value="B_lectin"/>
    <property type="match status" value="2"/>
</dbReference>
<proteinExistence type="predicted"/>
<dbReference type="GO" id="GO:0106310">
    <property type="term" value="F:protein serine kinase activity"/>
    <property type="evidence" value="ECO:0007669"/>
    <property type="project" value="RHEA"/>
</dbReference>
<dbReference type="FunFam" id="2.90.10.30:FF:000003">
    <property type="entry name" value="Os04g0303100 protein"/>
    <property type="match status" value="2"/>
</dbReference>
<keyword evidence="4" id="KW-0723">Serine/threonine-protein kinase</keyword>
<dbReference type="Pfam" id="PF11883">
    <property type="entry name" value="DUF3403"/>
    <property type="match status" value="2"/>
</dbReference>
<comment type="caution">
    <text evidence="17">Lacks conserved residue(s) required for the propagation of feature annotation.</text>
</comment>
<evidence type="ECO:0000259" key="21">
    <source>
        <dbReference type="PROSITE" id="PS50026"/>
    </source>
</evidence>
<accession>B9SXC2</accession>
<keyword evidence="13" id="KW-1015">Disulfide bond</keyword>
<dbReference type="Gene3D" id="1.10.510.10">
    <property type="entry name" value="Transferase(Phosphotransferase) domain 1"/>
    <property type="match status" value="2"/>
</dbReference>
<feature type="domain" description="EGF-like" evidence="21">
    <location>
        <begin position="958"/>
        <end position="996"/>
    </location>
</feature>